<keyword evidence="2" id="KW-1185">Reference proteome</keyword>
<organism evidence="1 2">
    <name type="scientific">Aspergillus pseudonomiae</name>
    <dbReference type="NCBI Taxonomy" id="1506151"/>
    <lineage>
        <taxon>Eukaryota</taxon>
        <taxon>Fungi</taxon>
        <taxon>Dikarya</taxon>
        <taxon>Ascomycota</taxon>
        <taxon>Pezizomycotina</taxon>
        <taxon>Eurotiomycetes</taxon>
        <taxon>Eurotiomycetidae</taxon>
        <taxon>Eurotiales</taxon>
        <taxon>Aspergillaceae</taxon>
        <taxon>Aspergillus</taxon>
        <taxon>Aspergillus subgen. Circumdati</taxon>
    </lineage>
</organism>
<proteinExistence type="predicted"/>
<dbReference type="RefSeq" id="XP_031945525.1">
    <property type="nucleotide sequence ID" value="XM_032079671.1"/>
</dbReference>
<dbReference type="GeneID" id="43664362"/>
<sequence length="445" mass="49413">MNQSIHSRETTPVHLILIQASFSASFPVSFLVPSGEDISEGRNGCGDDGELLISRVSSLVHSMHCTMPALYSLSISLTQSLPDISHYPSLSITSYLSLLYHPTPGRLKMPYYVQIVVRGALSSSLYVLTTLSRETADYFFRQLQEHTAITALGFTPLQTIYTPTFWSIQSTHENTAMLLTNLITEIHQGTNRDIPEQAQNWLRGKLFIGPLTNQITINPTNPPGDNASDHVNNRCYYIRNRNAPDWWFVRPDKVEVKVSTRYRSKFCLQLCPRRVESLVLVGRDILQLTLMERGNTHRSVSLSSDNRHRLICPLGGNVIDPLKFFFCDFREGGFSVTTPSQEQDPFLQWTPGGALANEGPGGGLDAGRFGDFTALVLRILYICLSSAVGMDHVSMYAGPGPDLHVSPAAPGDSIIEVTVISLTDLILSFQKVNAILLQNRRGCKQ</sequence>
<gene>
    <name evidence="1" type="ORF">BDV37DRAFT_190964</name>
</gene>
<dbReference type="EMBL" id="ML736744">
    <property type="protein sequence ID" value="KAE8408206.1"/>
    <property type="molecule type" value="Genomic_DNA"/>
</dbReference>
<dbReference type="Proteomes" id="UP000325579">
    <property type="component" value="Unassembled WGS sequence"/>
</dbReference>
<evidence type="ECO:0000313" key="2">
    <source>
        <dbReference type="Proteomes" id="UP000325579"/>
    </source>
</evidence>
<accession>A0A5N7DP65</accession>
<protein>
    <submittedName>
        <fullName evidence="1">Uncharacterized protein</fullName>
    </submittedName>
</protein>
<name>A0A5N7DP65_9EURO</name>
<reference evidence="1 2" key="1">
    <citation type="submission" date="2019-04" db="EMBL/GenBank/DDBJ databases">
        <authorList>
            <consortium name="DOE Joint Genome Institute"/>
            <person name="Mondo S."/>
            <person name="Kjaerbolling I."/>
            <person name="Vesth T."/>
            <person name="Frisvad J.C."/>
            <person name="Nybo J.L."/>
            <person name="Theobald S."/>
            <person name="Kildgaard S."/>
            <person name="Isbrandt T."/>
            <person name="Kuo A."/>
            <person name="Sato A."/>
            <person name="Lyhne E.K."/>
            <person name="Kogle M.E."/>
            <person name="Wiebenga A."/>
            <person name="Kun R.S."/>
            <person name="Lubbers R.J."/>
            <person name="Makela M.R."/>
            <person name="Barry K."/>
            <person name="Chovatia M."/>
            <person name="Clum A."/>
            <person name="Daum C."/>
            <person name="Haridas S."/>
            <person name="He G."/>
            <person name="LaButti K."/>
            <person name="Lipzen A."/>
            <person name="Riley R."/>
            <person name="Salamov A."/>
            <person name="Simmons B.A."/>
            <person name="Magnuson J.K."/>
            <person name="Henrissat B."/>
            <person name="Mortensen U.H."/>
            <person name="Larsen T.O."/>
            <person name="Devries R.P."/>
            <person name="Grigoriev I.V."/>
            <person name="Machida M."/>
            <person name="Baker S.E."/>
            <person name="Andersen M.R."/>
            <person name="Cantor M.N."/>
            <person name="Hua S.X."/>
        </authorList>
    </citation>
    <scope>NUCLEOTIDE SEQUENCE [LARGE SCALE GENOMIC DNA]</scope>
    <source>
        <strain evidence="1 2">CBS 119388</strain>
    </source>
</reference>
<dbReference type="AlphaFoldDB" id="A0A5N7DP65"/>
<dbReference type="OrthoDB" id="4415039at2759"/>
<evidence type="ECO:0000313" key="1">
    <source>
        <dbReference type="EMBL" id="KAE8408206.1"/>
    </source>
</evidence>